<dbReference type="RefSeq" id="WP_057941063.1">
    <property type="nucleotide sequence ID" value="NZ_CP011131.1"/>
</dbReference>
<name>A0ABY3XD25_9GAMM</name>
<gene>
    <name evidence="1" type="ORF">MOV92_00125</name>
</gene>
<reference evidence="1 2" key="1">
    <citation type="submission" date="2022-03" db="EMBL/GenBank/DDBJ databases">
        <title>Complete genome sequence of Lysobacter capsici VKM B-2533 and Lysobacter gummosus 10.1.1, promising sources of lytic agents.</title>
        <authorList>
            <person name="Tarlachkov S.V."/>
            <person name="Kudryakova I.V."/>
            <person name="Afoshin A.S."/>
            <person name="Leontyevskaya E.A."/>
            <person name="Leontyevskaya N.V."/>
        </authorList>
    </citation>
    <scope>NUCLEOTIDE SEQUENCE [LARGE SCALE GENOMIC DNA]</scope>
    <source>
        <strain evidence="1 2">10.1.1</strain>
    </source>
</reference>
<sequence length="77" mass="8566">MVDDPMPYTVQLNESTYLGRTLSCDVAEERFDNVAAASAAAKNEAFHLSVQLGVAVAIRIFEDRRIFLSHIMPAPQR</sequence>
<protein>
    <submittedName>
        <fullName evidence="1">Uncharacterized protein</fullName>
    </submittedName>
</protein>
<evidence type="ECO:0000313" key="1">
    <source>
        <dbReference type="EMBL" id="UNP29730.1"/>
    </source>
</evidence>
<dbReference type="EMBL" id="CP093547">
    <property type="protein sequence ID" value="UNP29730.1"/>
    <property type="molecule type" value="Genomic_DNA"/>
</dbReference>
<evidence type="ECO:0000313" key="2">
    <source>
        <dbReference type="Proteomes" id="UP000829194"/>
    </source>
</evidence>
<accession>A0ABY3XD25</accession>
<organism evidence="1 2">
    <name type="scientific">Lysobacter gummosus</name>
    <dbReference type="NCBI Taxonomy" id="262324"/>
    <lineage>
        <taxon>Bacteria</taxon>
        <taxon>Pseudomonadati</taxon>
        <taxon>Pseudomonadota</taxon>
        <taxon>Gammaproteobacteria</taxon>
        <taxon>Lysobacterales</taxon>
        <taxon>Lysobacteraceae</taxon>
        <taxon>Lysobacter</taxon>
    </lineage>
</organism>
<keyword evidence="2" id="KW-1185">Reference proteome</keyword>
<dbReference type="Proteomes" id="UP000829194">
    <property type="component" value="Chromosome"/>
</dbReference>
<proteinExistence type="predicted"/>